<dbReference type="GO" id="GO:0005524">
    <property type="term" value="F:ATP binding"/>
    <property type="evidence" value="ECO:0007669"/>
    <property type="project" value="UniProtKB-KW"/>
</dbReference>
<dbReference type="PANTHER" id="PTHR15004:SF0">
    <property type="entry name" value="GLUTAMYL-TRNA(GLN) AMIDOTRANSFERASE SUBUNIT C, MITOCHONDRIAL"/>
    <property type="match status" value="1"/>
</dbReference>
<comment type="similarity">
    <text evidence="1">Belongs to the GatC family.</text>
</comment>
<dbReference type="Gene3D" id="1.10.20.60">
    <property type="entry name" value="Glu-tRNAGln amidotransferase C subunit, N-terminal domain"/>
    <property type="match status" value="1"/>
</dbReference>
<dbReference type="NCBIfam" id="TIGR00135">
    <property type="entry name" value="gatC"/>
    <property type="match status" value="1"/>
</dbReference>
<dbReference type="GO" id="GO:0070681">
    <property type="term" value="P:glutaminyl-tRNAGln biosynthesis via transamidation"/>
    <property type="evidence" value="ECO:0007669"/>
    <property type="project" value="TreeGrafter"/>
</dbReference>
<keyword evidence="1" id="KW-0436">Ligase</keyword>
<dbReference type="PANTHER" id="PTHR15004">
    <property type="entry name" value="GLUTAMYL-TRNA(GLN) AMIDOTRANSFERASE SUBUNIT C, MITOCHONDRIAL"/>
    <property type="match status" value="1"/>
</dbReference>
<evidence type="ECO:0000256" key="2">
    <source>
        <dbReference type="SAM" id="MobiDB-lite"/>
    </source>
</evidence>
<reference evidence="3 4" key="1">
    <citation type="journal article" date="2015" name="Nature">
        <title>rRNA introns, odd ribosomes, and small enigmatic genomes across a large radiation of phyla.</title>
        <authorList>
            <person name="Brown C.T."/>
            <person name="Hug L.A."/>
            <person name="Thomas B.C."/>
            <person name="Sharon I."/>
            <person name="Castelle C.J."/>
            <person name="Singh A."/>
            <person name="Wilkins M.J."/>
            <person name="Williams K.H."/>
            <person name="Banfield J.F."/>
        </authorList>
    </citation>
    <scope>NUCLEOTIDE SEQUENCE [LARGE SCALE GENOMIC DNA]</scope>
</reference>
<dbReference type="SUPFAM" id="SSF141000">
    <property type="entry name" value="Glu-tRNAGln amidotransferase C subunit"/>
    <property type="match status" value="1"/>
</dbReference>
<name>A0A0G1L7M8_9BACT</name>
<comment type="subunit">
    <text evidence="1">Heterotrimer of A, B and C subunits.</text>
</comment>
<comment type="catalytic activity">
    <reaction evidence="1">
        <text>L-glutamyl-tRNA(Gln) + L-glutamine + ATP + H2O = L-glutaminyl-tRNA(Gln) + L-glutamate + ADP + phosphate + H(+)</text>
        <dbReference type="Rhea" id="RHEA:17521"/>
        <dbReference type="Rhea" id="RHEA-COMP:9681"/>
        <dbReference type="Rhea" id="RHEA-COMP:9684"/>
        <dbReference type="ChEBI" id="CHEBI:15377"/>
        <dbReference type="ChEBI" id="CHEBI:15378"/>
        <dbReference type="ChEBI" id="CHEBI:29985"/>
        <dbReference type="ChEBI" id="CHEBI:30616"/>
        <dbReference type="ChEBI" id="CHEBI:43474"/>
        <dbReference type="ChEBI" id="CHEBI:58359"/>
        <dbReference type="ChEBI" id="CHEBI:78520"/>
        <dbReference type="ChEBI" id="CHEBI:78521"/>
        <dbReference type="ChEBI" id="CHEBI:456216"/>
    </reaction>
</comment>
<dbReference type="InterPro" id="IPR003837">
    <property type="entry name" value="GatC"/>
</dbReference>
<protein>
    <recommendedName>
        <fullName evidence="1">Aspartyl/glutamyl-tRNA(Asn/Gln) amidotransferase subunit C</fullName>
        <shortName evidence="1">Asp/Glu-ADT subunit C</shortName>
        <ecNumber evidence="1">6.3.5.-</ecNumber>
    </recommendedName>
</protein>
<dbReference type="GO" id="GO:0006450">
    <property type="term" value="P:regulation of translational fidelity"/>
    <property type="evidence" value="ECO:0007669"/>
    <property type="project" value="InterPro"/>
</dbReference>
<evidence type="ECO:0000256" key="1">
    <source>
        <dbReference type="HAMAP-Rule" id="MF_00122"/>
    </source>
</evidence>
<gene>
    <name evidence="1" type="primary">gatC</name>
    <name evidence="3" type="ORF">UW60_C0055G0006</name>
</gene>
<accession>A0A0G1L7M8</accession>
<evidence type="ECO:0000313" key="4">
    <source>
        <dbReference type="Proteomes" id="UP000034826"/>
    </source>
</evidence>
<comment type="function">
    <text evidence="1">Allows the formation of correctly charged Asn-tRNA(Asn) or Gln-tRNA(Gln) through the transamidation of misacylated Asp-tRNA(Asn) or Glu-tRNA(Gln) in organisms which lack either or both of asparaginyl-tRNA or glutaminyl-tRNA synthetases. The reaction takes place in the presence of glutamine and ATP through an activated phospho-Asp-tRNA(Asn) or phospho-Glu-tRNA(Gln).</text>
</comment>
<dbReference type="GO" id="GO:0016740">
    <property type="term" value="F:transferase activity"/>
    <property type="evidence" value="ECO:0007669"/>
    <property type="project" value="UniProtKB-KW"/>
</dbReference>
<proteinExistence type="inferred from homology"/>
<dbReference type="GO" id="GO:0050566">
    <property type="term" value="F:asparaginyl-tRNA synthase (glutamine-hydrolyzing) activity"/>
    <property type="evidence" value="ECO:0007669"/>
    <property type="project" value="RHEA"/>
</dbReference>
<feature type="region of interest" description="Disordered" evidence="2">
    <location>
        <begin position="46"/>
        <end position="103"/>
    </location>
</feature>
<dbReference type="Proteomes" id="UP000034826">
    <property type="component" value="Unassembled WGS sequence"/>
</dbReference>
<sequence>MSKLTKKDVEHVASLAKLSISDKELEKYLKQLDEIVNYIGELNEVDTESTEPTSQTTGLENIFRPDELKPQQSLSDEEALAGTEETHNGYFKVEAVLTERTDK</sequence>
<keyword evidence="1" id="KW-0547">Nucleotide-binding</keyword>
<dbReference type="EC" id="6.3.5.-" evidence="1"/>
<dbReference type="InterPro" id="IPR036113">
    <property type="entry name" value="Asp/Glu-ADT_sf_sub_c"/>
</dbReference>
<organism evidence="3 4">
    <name type="scientific">Candidatus Woesebacteria bacterium GW2011_GWA2_44_33</name>
    <dbReference type="NCBI Taxonomy" id="1618564"/>
    <lineage>
        <taxon>Bacteria</taxon>
        <taxon>Candidatus Woeseibacteriota</taxon>
    </lineage>
</organism>
<evidence type="ECO:0000313" key="3">
    <source>
        <dbReference type="EMBL" id="KKT64597.1"/>
    </source>
</evidence>
<dbReference type="AlphaFoldDB" id="A0A0G1L7M8"/>
<dbReference type="EMBL" id="LCIY01000055">
    <property type="protein sequence ID" value="KKT64597.1"/>
    <property type="molecule type" value="Genomic_DNA"/>
</dbReference>
<dbReference type="HAMAP" id="MF_00122">
    <property type="entry name" value="GatC"/>
    <property type="match status" value="1"/>
</dbReference>
<feature type="compositionally biased region" description="Polar residues" evidence="2">
    <location>
        <begin position="50"/>
        <end position="59"/>
    </location>
</feature>
<comment type="caution">
    <text evidence="3">The sequence shown here is derived from an EMBL/GenBank/DDBJ whole genome shotgun (WGS) entry which is preliminary data.</text>
</comment>
<keyword evidence="1" id="KW-0067">ATP-binding</keyword>
<comment type="catalytic activity">
    <reaction evidence="1">
        <text>L-aspartyl-tRNA(Asn) + L-glutamine + ATP + H2O = L-asparaginyl-tRNA(Asn) + L-glutamate + ADP + phosphate + 2 H(+)</text>
        <dbReference type="Rhea" id="RHEA:14513"/>
        <dbReference type="Rhea" id="RHEA-COMP:9674"/>
        <dbReference type="Rhea" id="RHEA-COMP:9677"/>
        <dbReference type="ChEBI" id="CHEBI:15377"/>
        <dbReference type="ChEBI" id="CHEBI:15378"/>
        <dbReference type="ChEBI" id="CHEBI:29985"/>
        <dbReference type="ChEBI" id="CHEBI:30616"/>
        <dbReference type="ChEBI" id="CHEBI:43474"/>
        <dbReference type="ChEBI" id="CHEBI:58359"/>
        <dbReference type="ChEBI" id="CHEBI:78515"/>
        <dbReference type="ChEBI" id="CHEBI:78516"/>
        <dbReference type="ChEBI" id="CHEBI:456216"/>
    </reaction>
</comment>
<dbReference type="GO" id="GO:0050567">
    <property type="term" value="F:glutaminyl-tRNA synthase (glutamine-hydrolyzing) activity"/>
    <property type="evidence" value="ECO:0007669"/>
    <property type="project" value="UniProtKB-UniRule"/>
</dbReference>
<keyword evidence="1" id="KW-0648">Protein biosynthesis</keyword>
<dbReference type="GO" id="GO:0006412">
    <property type="term" value="P:translation"/>
    <property type="evidence" value="ECO:0007669"/>
    <property type="project" value="UniProtKB-UniRule"/>
</dbReference>
<dbReference type="Pfam" id="PF02686">
    <property type="entry name" value="GatC"/>
    <property type="match status" value="1"/>
</dbReference>
<keyword evidence="3" id="KW-0808">Transferase</keyword>